<dbReference type="Pfam" id="PF07070">
    <property type="entry name" value="Spo0M"/>
    <property type="match status" value="1"/>
</dbReference>
<dbReference type="EMBL" id="SGWQ01000002">
    <property type="protein sequence ID" value="RZS43028.1"/>
    <property type="molecule type" value="Genomic_DNA"/>
</dbReference>
<evidence type="ECO:0000313" key="1">
    <source>
        <dbReference type="EMBL" id="RZS43028.1"/>
    </source>
</evidence>
<dbReference type="RefSeq" id="WP_130342932.1">
    <property type="nucleotide sequence ID" value="NZ_SGWQ01000002.1"/>
</dbReference>
<dbReference type="AlphaFoldDB" id="A0A4Q7L0L8"/>
<name>A0A4Q7L0L8_9PSEU</name>
<proteinExistence type="predicted"/>
<dbReference type="InterPro" id="IPR009776">
    <property type="entry name" value="Spore_0_M"/>
</dbReference>
<dbReference type="PANTHER" id="PTHR40053:SF1">
    <property type="entry name" value="SPORULATION-CONTROL PROTEIN SPO0M"/>
    <property type="match status" value="1"/>
</dbReference>
<dbReference type="Proteomes" id="UP000294257">
    <property type="component" value="Unassembled WGS sequence"/>
</dbReference>
<keyword evidence="2" id="KW-1185">Reference proteome</keyword>
<organism evidence="1 2">
    <name type="scientific">Herbihabitans rhizosphaerae</name>
    <dbReference type="NCBI Taxonomy" id="1872711"/>
    <lineage>
        <taxon>Bacteria</taxon>
        <taxon>Bacillati</taxon>
        <taxon>Actinomycetota</taxon>
        <taxon>Actinomycetes</taxon>
        <taxon>Pseudonocardiales</taxon>
        <taxon>Pseudonocardiaceae</taxon>
        <taxon>Herbihabitans</taxon>
    </lineage>
</organism>
<reference evidence="1 2" key="1">
    <citation type="submission" date="2019-02" db="EMBL/GenBank/DDBJ databases">
        <title>Genomic Encyclopedia of Type Strains, Phase IV (KMG-IV): sequencing the most valuable type-strain genomes for metagenomic binning, comparative biology and taxonomic classification.</title>
        <authorList>
            <person name="Goeker M."/>
        </authorList>
    </citation>
    <scope>NUCLEOTIDE SEQUENCE [LARGE SCALE GENOMIC DNA]</scope>
    <source>
        <strain evidence="1 2">DSM 101727</strain>
    </source>
</reference>
<dbReference type="PANTHER" id="PTHR40053">
    <property type="entry name" value="SPORULATION-CONTROL PROTEIN SPO0M"/>
    <property type="match status" value="1"/>
</dbReference>
<accession>A0A4Q7L0L8</accession>
<sequence length="283" mass="29706">MVFKKMMQKFGVGGPSVDTVLDDPHCVPGGRLTGEVRLVGGEADAAIEHIALSLTVQGGRGGRSQLELHRVVVAEAMTLAAKEQREIRFTLEVPWETPVTEVSGQQLPGMELGLRTELSIAKAVDKGDLDPVFVAPLPSQDAVLDAIGVLDFQFNGATVMPGKQTPVQAMVFFPPPNRPVPEVMLVMIAGADGLTVIMETTNGVGIGHTDAAHDEAVDWPAKITEWLDQLAANPHLAHGYDDDEYGGGRRGPGMGGMVAGAAGGVVGGMMLGEMLDGDDGGFF</sequence>
<protein>
    <submittedName>
        <fullName evidence="1">Sporulation-control protein</fullName>
    </submittedName>
</protein>
<dbReference type="OrthoDB" id="3431481at2"/>
<gene>
    <name evidence="1" type="ORF">EV193_1021</name>
</gene>
<evidence type="ECO:0000313" key="2">
    <source>
        <dbReference type="Proteomes" id="UP000294257"/>
    </source>
</evidence>
<comment type="caution">
    <text evidence="1">The sequence shown here is derived from an EMBL/GenBank/DDBJ whole genome shotgun (WGS) entry which is preliminary data.</text>
</comment>